<evidence type="ECO:0000313" key="2">
    <source>
        <dbReference type="Proteomes" id="UP000326476"/>
    </source>
</evidence>
<dbReference type="AlphaFoldDB" id="A0A5N1BT61"/>
<dbReference type="Proteomes" id="UP000326476">
    <property type="component" value="Unassembled WGS sequence"/>
</dbReference>
<keyword evidence="2" id="KW-1185">Reference proteome</keyword>
<organism evidence="1 2">
    <name type="scientific">Aerococcus tenax</name>
    <dbReference type="NCBI Taxonomy" id="3078812"/>
    <lineage>
        <taxon>Bacteria</taxon>
        <taxon>Bacillati</taxon>
        <taxon>Bacillota</taxon>
        <taxon>Bacilli</taxon>
        <taxon>Lactobacillales</taxon>
        <taxon>Aerococcaceae</taxon>
        <taxon>Aerococcus</taxon>
    </lineage>
</organism>
<evidence type="ECO:0000313" key="1">
    <source>
        <dbReference type="EMBL" id="KAA9242184.1"/>
    </source>
</evidence>
<dbReference type="GeneID" id="86858515"/>
<gene>
    <name evidence="1" type="ORF">F6I34_01650</name>
</gene>
<dbReference type="EMBL" id="VYVN01000002">
    <property type="protein sequence ID" value="KAA9242184.1"/>
    <property type="molecule type" value="Genomic_DNA"/>
</dbReference>
<comment type="caution">
    <text evidence="1">The sequence shown here is derived from an EMBL/GenBank/DDBJ whole genome shotgun (WGS) entry which is preliminary data.</text>
</comment>
<reference evidence="2" key="1">
    <citation type="submission" date="2019-09" db="EMBL/GenBank/DDBJ databases">
        <title>Draft genome sequence assemblies of isolates from the urinary tract.</title>
        <authorList>
            <person name="Mores C.R."/>
            <person name="Putonti C."/>
            <person name="Wolfe A.J."/>
        </authorList>
    </citation>
    <scope>NUCLEOTIDE SEQUENCE [LARGE SCALE GENOMIC DNA]</scope>
    <source>
        <strain evidence="2">UMB8614</strain>
    </source>
</reference>
<dbReference type="RefSeq" id="WP_111827346.1">
    <property type="nucleotide sequence ID" value="NZ_CAJHOY010000002.1"/>
</dbReference>
<sequence>MSDTCKWEFESSGCPEIYREHFLYNPCADSTTRTIGEFREEYKFCCTCGKKIEWVSVDVV</sequence>
<accession>A0A5N1BT61</accession>
<proteinExistence type="predicted"/>
<protein>
    <submittedName>
        <fullName evidence="1">Uncharacterized protein</fullName>
    </submittedName>
</protein>
<name>A0A5N1BT61_9LACT</name>